<dbReference type="InterPro" id="IPR004155">
    <property type="entry name" value="PBS_lyase_HEAT"/>
</dbReference>
<dbReference type="PANTHER" id="PTHR12697:SF5">
    <property type="entry name" value="DEOXYHYPUSINE HYDROXYLASE"/>
    <property type="match status" value="1"/>
</dbReference>
<comment type="caution">
    <text evidence="2">The sequence shown here is derived from an EMBL/GenBank/DDBJ whole genome shotgun (WGS) entry which is preliminary data.</text>
</comment>
<reference evidence="2" key="1">
    <citation type="journal article" date="2021" name="Front. Microbiol.">
        <title>Comprehensive Comparative Genomics and Phenotyping of Methylobacterium Species.</title>
        <authorList>
            <person name="Alessa O."/>
            <person name="Ogura Y."/>
            <person name="Fujitani Y."/>
            <person name="Takami H."/>
            <person name="Hayashi T."/>
            <person name="Sahin N."/>
            <person name="Tani A."/>
        </authorList>
    </citation>
    <scope>NUCLEOTIDE SEQUENCE</scope>
    <source>
        <strain evidence="2">DSM 19015</strain>
    </source>
</reference>
<dbReference type="Pfam" id="PF13646">
    <property type="entry name" value="HEAT_2"/>
    <property type="match status" value="1"/>
</dbReference>
<dbReference type="EMBL" id="BPQP01000017">
    <property type="protein sequence ID" value="GJD93996.1"/>
    <property type="molecule type" value="Genomic_DNA"/>
</dbReference>
<name>A0ABQ4RT94_9HYPH</name>
<dbReference type="SMART" id="SM00567">
    <property type="entry name" value="EZ_HEAT"/>
    <property type="match status" value="4"/>
</dbReference>
<evidence type="ECO:0008006" key="4">
    <source>
        <dbReference type="Google" id="ProtNLM"/>
    </source>
</evidence>
<evidence type="ECO:0000256" key="1">
    <source>
        <dbReference type="SAM" id="Phobius"/>
    </source>
</evidence>
<feature type="transmembrane region" description="Helical" evidence="1">
    <location>
        <begin position="6"/>
        <end position="27"/>
    </location>
</feature>
<sequence length="351" mass="37698">MLLSGIWTVSLGFAAVSLATMLVLILTRAVSGRRARRKAEQREMLLLALLGWLEDGGAENGAAIRRSLARDGRLATGLLTEVFEIVRGDGQLRLAALAEEAGIGEWIRRALRKGPVRDRLDAAEALIWFPSPKTTEALRLAVSDVQDDVSFAAAATLAGFGSELTLDERLLERLGRFGSSRRIELVLNRFAAQRPDALVDVVLDEALSDRVRTVALDAVTQTGLPGTLELLLSLEASPSADIRVAVARNLGTLGHPDGAPTIGRYLTDDRWEVRSKAAEAVGRLGTIELGPALCALLLDENWWVRHRAGEALAKLGDLGIEALNEMAAIAAQTTLGQTATHILAERNRSAA</sequence>
<keyword evidence="1" id="KW-0812">Transmembrane</keyword>
<dbReference type="Proteomes" id="UP001055125">
    <property type="component" value="Unassembled WGS sequence"/>
</dbReference>
<keyword evidence="3" id="KW-1185">Reference proteome</keyword>
<protein>
    <recommendedName>
        <fullName evidence="4">HEAT repeat domain-containing protein</fullName>
    </recommendedName>
</protein>
<proteinExistence type="predicted"/>
<dbReference type="RefSeq" id="WP_238243186.1">
    <property type="nucleotide sequence ID" value="NZ_BPQP01000017.1"/>
</dbReference>
<accession>A0ABQ4RT94</accession>
<reference evidence="2" key="2">
    <citation type="submission" date="2021-08" db="EMBL/GenBank/DDBJ databases">
        <authorList>
            <person name="Tani A."/>
            <person name="Ola A."/>
            <person name="Ogura Y."/>
            <person name="Katsura K."/>
            <person name="Hayashi T."/>
        </authorList>
    </citation>
    <scope>NUCLEOTIDE SEQUENCE</scope>
    <source>
        <strain evidence="2">DSM 19015</strain>
    </source>
</reference>
<keyword evidence="1" id="KW-0472">Membrane</keyword>
<keyword evidence="1" id="KW-1133">Transmembrane helix</keyword>
<dbReference type="SUPFAM" id="SSF48371">
    <property type="entry name" value="ARM repeat"/>
    <property type="match status" value="1"/>
</dbReference>
<dbReference type="Gene3D" id="1.25.10.10">
    <property type="entry name" value="Leucine-rich Repeat Variant"/>
    <property type="match status" value="1"/>
</dbReference>
<gene>
    <name evidence="2" type="ORF">OCOJLMKI_1194</name>
</gene>
<dbReference type="InterPro" id="IPR016024">
    <property type="entry name" value="ARM-type_fold"/>
</dbReference>
<evidence type="ECO:0000313" key="2">
    <source>
        <dbReference type="EMBL" id="GJD93996.1"/>
    </source>
</evidence>
<organism evidence="2 3">
    <name type="scientific">Methylobacterium iners</name>
    <dbReference type="NCBI Taxonomy" id="418707"/>
    <lineage>
        <taxon>Bacteria</taxon>
        <taxon>Pseudomonadati</taxon>
        <taxon>Pseudomonadota</taxon>
        <taxon>Alphaproteobacteria</taxon>
        <taxon>Hyphomicrobiales</taxon>
        <taxon>Methylobacteriaceae</taxon>
        <taxon>Methylobacterium</taxon>
    </lineage>
</organism>
<evidence type="ECO:0000313" key="3">
    <source>
        <dbReference type="Proteomes" id="UP001055125"/>
    </source>
</evidence>
<dbReference type="InterPro" id="IPR011989">
    <property type="entry name" value="ARM-like"/>
</dbReference>
<dbReference type="PANTHER" id="PTHR12697">
    <property type="entry name" value="PBS LYASE HEAT-LIKE PROTEIN"/>
    <property type="match status" value="1"/>
</dbReference>